<reference evidence="3" key="1">
    <citation type="submission" date="2011-07" db="EMBL/GenBank/DDBJ databases">
        <authorList>
            <consortium name="Caenorhabditis brenneri Sequencing and Analysis Consortium"/>
            <person name="Wilson R.K."/>
        </authorList>
    </citation>
    <scope>NUCLEOTIDE SEQUENCE [LARGE SCALE GENOMIC DNA]</scope>
    <source>
        <strain evidence="3">PB2801</strain>
    </source>
</reference>
<protein>
    <recommendedName>
        <fullName evidence="1">Sdz-33 F-box domain-containing protein</fullName>
    </recommendedName>
</protein>
<dbReference type="PANTHER" id="PTHR22899:SF0">
    <property type="entry name" value="F-BOX ASSOCIATED DOMAIN-CONTAINING PROTEIN-RELATED"/>
    <property type="match status" value="1"/>
</dbReference>
<dbReference type="EMBL" id="GL379824">
    <property type="protein sequence ID" value="EGT48951.1"/>
    <property type="molecule type" value="Genomic_DNA"/>
</dbReference>
<dbReference type="FunCoup" id="G0N0H5">
    <property type="interactions" value="1049"/>
</dbReference>
<gene>
    <name evidence="2" type="ORF">CAEBREN_25885</name>
</gene>
<dbReference type="InterPro" id="IPR012885">
    <property type="entry name" value="F-box_Sdz-33"/>
</dbReference>
<dbReference type="STRING" id="135651.G0N0H5"/>
<evidence type="ECO:0000313" key="2">
    <source>
        <dbReference type="EMBL" id="EGT48951.1"/>
    </source>
</evidence>
<organism evidence="3">
    <name type="scientific">Caenorhabditis brenneri</name>
    <name type="common">Nematode worm</name>
    <dbReference type="NCBI Taxonomy" id="135651"/>
    <lineage>
        <taxon>Eukaryota</taxon>
        <taxon>Metazoa</taxon>
        <taxon>Ecdysozoa</taxon>
        <taxon>Nematoda</taxon>
        <taxon>Chromadorea</taxon>
        <taxon>Rhabditida</taxon>
        <taxon>Rhabditina</taxon>
        <taxon>Rhabditomorpha</taxon>
        <taxon>Rhabditoidea</taxon>
        <taxon>Rhabditidae</taxon>
        <taxon>Peloderinae</taxon>
        <taxon>Caenorhabditis</taxon>
    </lineage>
</organism>
<dbReference type="AlphaFoldDB" id="G0N0H5"/>
<dbReference type="HOGENOM" id="CLU_028840_1_2_1"/>
<dbReference type="InParanoid" id="G0N0H5"/>
<evidence type="ECO:0000259" key="1">
    <source>
        <dbReference type="Pfam" id="PF07735"/>
    </source>
</evidence>
<dbReference type="Pfam" id="PF07735">
    <property type="entry name" value="FBA_2"/>
    <property type="match status" value="1"/>
</dbReference>
<feature type="domain" description="Sdz-33 F-box" evidence="1">
    <location>
        <begin position="124"/>
        <end position="190"/>
    </location>
</feature>
<dbReference type="InterPro" id="IPR053222">
    <property type="entry name" value="Zygotic_Embryogenesis-Asso"/>
</dbReference>
<keyword evidence="3" id="KW-1185">Reference proteome</keyword>
<dbReference type="Proteomes" id="UP000008068">
    <property type="component" value="Unassembled WGS sequence"/>
</dbReference>
<proteinExistence type="predicted"/>
<evidence type="ECO:0000313" key="3">
    <source>
        <dbReference type="Proteomes" id="UP000008068"/>
    </source>
</evidence>
<accession>G0N0H5</accession>
<name>G0N0H5_CAEBE</name>
<dbReference type="PANTHER" id="PTHR22899">
    <property type="entry name" value="CYCLIN-RELATED F-BOX FAMILY"/>
    <property type="match status" value="1"/>
</dbReference>
<sequence length="272" mass="32137">MYWGMGAYGRKKKLTAPELVVVDVNSRYGNTSSNWTRNSLTMQCWLKHLQDIFNYREIDYIWFARNSSQFDIDDIKEVFGNTRRVVIGRSGCYAFNQMILQNFFSVKKLSIAHSSFPNSKVPGRVLMLNFEDLDIGYRWVERTILSLDELLLINSKKIYIDNLQMSAKELNKFIKLWQRGSNPRMEWLAIKHTIVKEDDKEAIIKGIKHEIFPSDYIRKFRAVEYHRIPREIKGGIDIVRVDGMKATIRFKYRHSFPAIEMFVWFDHCVVDS</sequence>